<sequence length="87" mass="10139">MKVSVWDTYVNRSDGKIMHFDILVPSNFNNEDKIFDFGKNYLKTKEFITKELTAKECNFCHIDVAPDIVVQEITEKGYSIIEIENCN</sequence>
<keyword evidence="2" id="KW-1185">Reference proteome</keyword>
<accession>A0A1H7QSX4</accession>
<name>A0A1H7QSX4_AQUAM</name>
<organism evidence="1 2">
    <name type="scientific">Aquimarina amphilecti</name>
    <dbReference type="NCBI Taxonomy" id="1038014"/>
    <lineage>
        <taxon>Bacteria</taxon>
        <taxon>Pseudomonadati</taxon>
        <taxon>Bacteroidota</taxon>
        <taxon>Flavobacteriia</taxon>
        <taxon>Flavobacteriales</taxon>
        <taxon>Flavobacteriaceae</taxon>
        <taxon>Aquimarina</taxon>
    </lineage>
</organism>
<evidence type="ECO:0000313" key="1">
    <source>
        <dbReference type="EMBL" id="SEL50397.1"/>
    </source>
</evidence>
<dbReference type="Proteomes" id="UP000198521">
    <property type="component" value="Unassembled WGS sequence"/>
</dbReference>
<dbReference type="AlphaFoldDB" id="A0A1H7QSX4"/>
<dbReference type="InterPro" id="IPR018592">
    <property type="entry name" value="DUF2024"/>
</dbReference>
<dbReference type="SUPFAM" id="SSF160766">
    <property type="entry name" value="NE1680-like"/>
    <property type="match status" value="1"/>
</dbReference>
<evidence type="ECO:0008006" key="3">
    <source>
        <dbReference type="Google" id="ProtNLM"/>
    </source>
</evidence>
<dbReference type="EMBL" id="FOAB01000004">
    <property type="protein sequence ID" value="SEL50397.1"/>
    <property type="molecule type" value="Genomic_DNA"/>
</dbReference>
<gene>
    <name evidence="1" type="ORF">SAMN04487910_2655</name>
</gene>
<dbReference type="InterPro" id="IPR023122">
    <property type="entry name" value="NE1680-like_sf"/>
</dbReference>
<dbReference type="OrthoDB" id="9795699at2"/>
<protein>
    <recommendedName>
        <fullName evidence="3">DUF2024 domain-containing protein</fullName>
    </recommendedName>
</protein>
<dbReference type="Gene3D" id="3.10.510.10">
    <property type="entry name" value="NE1680-like"/>
    <property type="match status" value="1"/>
</dbReference>
<dbReference type="Pfam" id="PF09630">
    <property type="entry name" value="DUF2024"/>
    <property type="match status" value="1"/>
</dbReference>
<reference evidence="1 2" key="1">
    <citation type="submission" date="2016-10" db="EMBL/GenBank/DDBJ databases">
        <authorList>
            <person name="de Groot N.N."/>
        </authorList>
    </citation>
    <scope>NUCLEOTIDE SEQUENCE [LARGE SCALE GENOMIC DNA]</scope>
    <source>
        <strain evidence="1 2">DSM 25232</strain>
    </source>
</reference>
<evidence type="ECO:0000313" key="2">
    <source>
        <dbReference type="Proteomes" id="UP000198521"/>
    </source>
</evidence>
<dbReference type="STRING" id="1038014.SAMN04487910_2655"/>
<proteinExistence type="predicted"/>
<dbReference type="RefSeq" id="WP_091409207.1">
    <property type="nucleotide sequence ID" value="NZ_FOAB01000004.1"/>
</dbReference>